<comment type="caution">
    <text evidence="2">The sequence shown here is derived from an EMBL/GenBank/DDBJ whole genome shotgun (WGS) entry which is preliminary data.</text>
</comment>
<gene>
    <name evidence="2" type="ORF">ENM15_00355</name>
</gene>
<protein>
    <recommendedName>
        <fullName evidence="1">TRASH domain-containing protein</fullName>
    </recommendedName>
</protein>
<dbReference type="InterPro" id="IPR011017">
    <property type="entry name" value="TRASH_dom"/>
</dbReference>
<evidence type="ECO:0000313" key="2">
    <source>
        <dbReference type="EMBL" id="HHQ15271.1"/>
    </source>
</evidence>
<organism evidence="2">
    <name type="scientific">Thermodesulfobacterium geofontis</name>
    <dbReference type="NCBI Taxonomy" id="1295609"/>
    <lineage>
        <taxon>Bacteria</taxon>
        <taxon>Pseudomonadati</taxon>
        <taxon>Thermodesulfobacteriota</taxon>
        <taxon>Thermodesulfobacteria</taxon>
        <taxon>Thermodesulfobacteriales</taxon>
        <taxon>Thermodesulfobacteriaceae</taxon>
        <taxon>Thermodesulfobacterium</taxon>
    </lineage>
</organism>
<dbReference type="AlphaFoldDB" id="A0A7V6CD99"/>
<dbReference type="EMBL" id="DRWR01000011">
    <property type="protein sequence ID" value="HHQ15271.1"/>
    <property type="molecule type" value="Genomic_DNA"/>
</dbReference>
<name>A0A7V6CD99_9BACT</name>
<proteinExistence type="predicted"/>
<feature type="domain" description="TRASH" evidence="1">
    <location>
        <begin position="39"/>
        <end position="76"/>
    </location>
</feature>
<evidence type="ECO:0000259" key="1">
    <source>
        <dbReference type="SMART" id="SM00746"/>
    </source>
</evidence>
<reference evidence="2" key="1">
    <citation type="journal article" date="2020" name="mSystems">
        <title>Genome- and Community-Level Interaction Insights into Carbon Utilization and Element Cycling Functions of Hydrothermarchaeota in Hydrothermal Sediment.</title>
        <authorList>
            <person name="Zhou Z."/>
            <person name="Liu Y."/>
            <person name="Xu W."/>
            <person name="Pan J."/>
            <person name="Luo Z.H."/>
            <person name="Li M."/>
        </authorList>
    </citation>
    <scope>NUCLEOTIDE SEQUENCE [LARGE SCALE GENOMIC DNA]</scope>
    <source>
        <strain evidence="2">SpSt-106</strain>
    </source>
</reference>
<sequence length="81" mass="9938">MKYLIFIAFLVFIYWYFLKRKKRLSYSKSKELSEELVFDENCQTYVKKEEAIKVEIEGKDHYFCSKKCLYEFLQKTSKPQP</sequence>
<accession>A0A7V6CD99</accession>
<dbReference type="SMART" id="SM00746">
    <property type="entry name" value="TRASH"/>
    <property type="match status" value="1"/>
</dbReference>